<name>A0AAV3YJZ4_9GAST</name>
<dbReference type="Proteomes" id="UP000735302">
    <property type="component" value="Unassembled WGS sequence"/>
</dbReference>
<sequence>MQVDIYFYLDKSSKRKRDFQQFQAEAGTNLHAILKHGPTRWLSLSNCIIRLLEQWEPLKAYFAAEHANLKASQRDSLRNTRVIRVHSFFSSVCSKLYCLFLKENLAIFINANLQLQTEAPQIHNMLKRLDEVVADLLVRFVKPEAITAAPTIFKVPFREHASQKKRQDLLLGESVRVHLEGLKKENLISSEQQDSFSRDVRAFFSEATSYILEKFPLKDKVLHNLQVLDVQDRQNSTISMVNALLEKFPCLLEQHEKESVNIEFAKFQIESFSTDILQTERVDRQWHLISQLKLQDGRPKYPCLSKFMKGLCCLPHSNADSERIFSMVRKNQTVFRSSLSTTTLSALLVQKVNMASTGVPCHQQEFSPSLVAKARRAYALSLKDH</sequence>
<dbReference type="PANTHER" id="PTHR37162">
    <property type="entry name" value="HAT FAMILY DIMERISATION DOMAINCONTAINING PROTEIN-RELATED"/>
    <property type="match status" value="1"/>
</dbReference>
<accession>A0AAV3YJZ4</accession>
<feature type="domain" description="HAT C-terminal dimerisation" evidence="1">
    <location>
        <begin position="296"/>
        <end position="353"/>
    </location>
</feature>
<keyword evidence="3" id="KW-1185">Reference proteome</keyword>
<dbReference type="InterPro" id="IPR008906">
    <property type="entry name" value="HATC_C_dom"/>
</dbReference>
<gene>
    <name evidence="2" type="ORF">PoB_000984400</name>
</gene>
<dbReference type="InterPro" id="IPR012337">
    <property type="entry name" value="RNaseH-like_sf"/>
</dbReference>
<dbReference type="GO" id="GO:0046983">
    <property type="term" value="F:protein dimerization activity"/>
    <property type="evidence" value="ECO:0007669"/>
    <property type="project" value="InterPro"/>
</dbReference>
<organism evidence="2 3">
    <name type="scientific">Plakobranchus ocellatus</name>
    <dbReference type="NCBI Taxonomy" id="259542"/>
    <lineage>
        <taxon>Eukaryota</taxon>
        <taxon>Metazoa</taxon>
        <taxon>Spiralia</taxon>
        <taxon>Lophotrochozoa</taxon>
        <taxon>Mollusca</taxon>
        <taxon>Gastropoda</taxon>
        <taxon>Heterobranchia</taxon>
        <taxon>Euthyneura</taxon>
        <taxon>Panpulmonata</taxon>
        <taxon>Sacoglossa</taxon>
        <taxon>Placobranchoidea</taxon>
        <taxon>Plakobranchidae</taxon>
        <taxon>Plakobranchus</taxon>
    </lineage>
</organism>
<evidence type="ECO:0000259" key="1">
    <source>
        <dbReference type="Pfam" id="PF05699"/>
    </source>
</evidence>
<evidence type="ECO:0000313" key="3">
    <source>
        <dbReference type="Proteomes" id="UP000735302"/>
    </source>
</evidence>
<comment type="caution">
    <text evidence="2">The sequence shown here is derived from an EMBL/GenBank/DDBJ whole genome shotgun (WGS) entry which is preliminary data.</text>
</comment>
<dbReference type="AlphaFoldDB" id="A0AAV3YJZ4"/>
<protein>
    <recommendedName>
        <fullName evidence="1">HAT C-terminal dimerisation domain-containing protein</fullName>
    </recommendedName>
</protein>
<dbReference type="EMBL" id="BLXT01001149">
    <property type="protein sequence ID" value="GFN83338.1"/>
    <property type="molecule type" value="Genomic_DNA"/>
</dbReference>
<dbReference type="PANTHER" id="PTHR37162:SF1">
    <property type="entry name" value="BED-TYPE DOMAIN-CONTAINING PROTEIN"/>
    <property type="match status" value="1"/>
</dbReference>
<proteinExistence type="predicted"/>
<dbReference type="SUPFAM" id="SSF53098">
    <property type="entry name" value="Ribonuclease H-like"/>
    <property type="match status" value="1"/>
</dbReference>
<dbReference type="Pfam" id="PF05699">
    <property type="entry name" value="Dimer_Tnp_hAT"/>
    <property type="match status" value="1"/>
</dbReference>
<evidence type="ECO:0000313" key="2">
    <source>
        <dbReference type="EMBL" id="GFN83338.1"/>
    </source>
</evidence>
<reference evidence="2 3" key="1">
    <citation type="journal article" date="2021" name="Elife">
        <title>Chloroplast acquisition without the gene transfer in kleptoplastic sea slugs, Plakobranchus ocellatus.</title>
        <authorList>
            <person name="Maeda T."/>
            <person name="Takahashi S."/>
            <person name="Yoshida T."/>
            <person name="Shimamura S."/>
            <person name="Takaki Y."/>
            <person name="Nagai Y."/>
            <person name="Toyoda A."/>
            <person name="Suzuki Y."/>
            <person name="Arimoto A."/>
            <person name="Ishii H."/>
            <person name="Satoh N."/>
            <person name="Nishiyama T."/>
            <person name="Hasebe M."/>
            <person name="Maruyama T."/>
            <person name="Minagawa J."/>
            <person name="Obokata J."/>
            <person name="Shigenobu S."/>
        </authorList>
    </citation>
    <scope>NUCLEOTIDE SEQUENCE [LARGE SCALE GENOMIC DNA]</scope>
</reference>